<keyword evidence="4" id="KW-0472">Membrane</keyword>
<feature type="compositionally biased region" description="Polar residues" evidence="3">
    <location>
        <begin position="382"/>
        <end position="396"/>
    </location>
</feature>
<evidence type="ECO:0000313" key="5">
    <source>
        <dbReference type="EMBL" id="KAG2197714.1"/>
    </source>
</evidence>
<reference evidence="5" key="1">
    <citation type="submission" date="2020-12" db="EMBL/GenBank/DDBJ databases">
        <title>Metabolic potential, ecology and presence of endohyphal bacteria is reflected in genomic diversity of Mucoromycotina.</title>
        <authorList>
            <person name="Muszewska A."/>
            <person name="Okrasinska A."/>
            <person name="Steczkiewicz K."/>
            <person name="Drgas O."/>
            <person name="Orlowska M."/>
            <person name="Perlinska-Lenart U."/>
            <person name="Aleksandrzak-Piekarczyk T."/>
            <person name="Szatraj K."/>
            <person name="Zielenkiewicz U."/>
            <person name="Pilsyk S."/>
            <person name="Malc E."/>
            <person name="Mieczkowski P."/>
            <person name="Kruszewska J.S."/>
            <person name="Biernat P."/>
            <person name="Pawlowska J."/>
        </authorList>
    </citation>
    <scope>NUCLEOTIDE SEQUENCE</scope>
    <source>
        <strain evidence="5">WA0000017839</strain>
    </source>
</reference>
<dbReference type="AlphaFoldDB" id="A0A8H7QRZ0"/>
<feature type="transmembrane region" description="Helical" evidence="4">
    <location>
        <begin position="306"/>
        <end position="329"/>
    </location>
</feature>
<dbReference type="EMBL" id="JAEPRD010000123">
    <property type="protein sequence ID" value="KAG2197714.1"/>
    <property type="molecule type" value="Genomic_DNA"/>
</dbReference>
<keyword evidence="1" id="KW-0880">Kelch repeat</keyword>
<feature type="region of interest" description="Disordered" evidence="3">
    <location>
        <begin position="337"/>
        <end position="398"/>
    </location>
</feature>
<feature type="compositionally biased region" description="Polar residues" evidence="3">
    <location>
        <begin position="564"/>
        <end position="582"/>
    </location>
</feature>
<keyword evidence="4" id="KW-1133">Transmembrane helix</keyword>
<comment type="caution">
    <text evidence="5">The sequence shown here is derived from an EMBL/GenBank/DDBJ whole genome shotgun (WGS) entry which is preliminary data.</text>
</comment>
<name>A0A8H7QRZ0_9FUNG</name>
<evidence type="ECO:0000256" key="2">
    <source>
        <dbReference type="ARBA" id="ARBA00022737"/>
    </source>
</evidence>
<evidence type="ECO:0000256" key="3">
    <source>
        <dbReference type="SAM" id="MobiDB-lite"/>
    </source>
</evidence>
<dbReference type="InterPro" id="IPR015915">
    <property type="entry name" value="Kelch-typ_b-propeller"/>
</dbReference>
<dbReference type="SUPFAM" id="SSF117281">
    <property type="entry name" value="Kelch motif"/>
    <property type="match status" value="1"/>
</dbReference>
<keyword evidence="2" id="KW-0677">Repeat</keyword>
<sequence length="594" mass="65000">MRFAQAFPSPDGVSVNIFGVGTDINGVFEQYLALCEFNTQTGVFRQIKRQNRAPARRNAAFEVSESGTTFIWGGTSDEITGFNANSQGYHGAPFIWHQDVTMYDKDGWFDGPSYSGPTRTNATMTQIKDTNGQLVIIGGATINNVSNVDMVTNFPLANMSDIIVLDPKIYTWTNITAIGDSIPTPRKHHTTTLHPDGHTLIMIGGETFNASGAYLLNDVWLLDTSDKNQYKWTEQKVGGDIGLYRSNHTSILIDDQIWIIAGTNSTHKAVDIQILNVTDWTWTNSAVSTHASDTAPYASLGGVKGLIGLIVGVVVGLLLLASCFTFWWCRRRRIKPFSKNNQPTPPDNDGMVFINNSDPQNHRPQYYNNDIHQDNLTEDNSKGTGASRPSMSTTTSGGIMALAGNGGGDWSNPYHMNSFTTNTTAPTSHAMTGAYYVPQYSGPVTTSAPMGDHYYNNNEYYANNAYNGNIGYHHENGADIIHSPGDFGSTTGAVYSNDQHVGYWDNSQHQPQQRQQFPTENNISFADQDFMLTPMNEATGSRPISRVQPAQALQKPNEVDATNLIISPTETSPTAYTGSTAAEDSRAAPPAQKL</sequence>
<keyword evidence="6" id="KW-1185">Reference proteome</keyword>
<accession>A0A8H7QRZ0</accession>
<gene>
    <name evidence="5" type="ORF">INT47_007948</name>
</gene>
<proteinExistence type="predicted"/>
<feature type="region of interest" description="Disordered" evidence="3">
    <location>
        <begin position="552"/>
        <end position="594"/>
    </location>
</feature>
<dbReference type="Gene3D" id="2.120.10.80">
    <property type="entry name" value="Kelch-type beta propeller"/>
    <property type="match status" value="1"/>
</dbReference>
<dbReference type="Pfam" id="PF24681">
    <property type="entry name" value="Kelch_KLHDC2_KLHL20_DRC7"/>
    <property type="match status" value="1"/>
</dbReference>
<feature type="compositionally biased region" description="Polar residues" evidence="3">
    <location>
        <begin position="354"/>
        <end position="370"/>
    </location>
</feature>
<dbReference type="PANTHER" id="PTHR46093">
    <property type="entry name" value="ACYL-COA-BINDING DOMAIN-CONTAINING PROTEIN 5"/>
    <property type="match status" value="1"/>
</dbReference>
<dbReference type="Proteomes" id="UP000603453">
    <property type="component" value="Unassembled WGS sequence"/>
</dbReference>
<feature type="compositionally biased region" description="Basic and acidic residues" evidence="3">
    <location>
        <begin position="371"/>
        <end position="381"/>
    </location>
</feature>
<organism evidence="5 6">
    <name type="scientific">Mucor saturninus</name>
    <dbReference type="NCBI Taxonomy" id="64648"/>
    <lineage>
        <taxon>Eukaryota</taxon>
        <taxon>Fungi</taxon>
        <taxon>Fungi incertae sedis</taxon>
        <taxon>Mucoromycota</taxon>
        <taxon>Mucoromycotina</taxon>
        <taxon>Mucoromycetes</taxon>
        <taxon>Mucorales</taxon>
        <taxon>Mucorineae</taxon>
        <taxon>Mucoraceae</taxon>
        <taxon>Mucor</taxon>
    </lineage>
</organism>
<dbReference type="OrthoDB" id="432528at2759"/>
<keyword evidence="4" id="KW-0812">Transmembrane</keyword>
<evidence type="ECO:0000313" key="6">
    <source>
        <dbReference type="Proteomes" id="UP000603453"/>
    </source>
</evidence>
<evidence type="ECO:0000256" key="4">
    <source>
        <dbReference type="SAM" id="Phobius"/>
    </source>
</evidence>
<evidence type="ECO:0000256" key="1">
    <source>
        <dbReference type="ARBA" id="ARBA00022441"/>
    </source>
</evidence>
<dbReference type="PANTHER" id="PTHR46093:SF18">
    <property type="entry name" value="FIBRONECTIN TYPE-III DOMAIN-CONTAINING PROTEIN"/>
    <property type="match status" value="1"/>
</dbReference>
<protein>
    <submittedName>
        <fullName evidence="5">Uncharacterized protein</fullName>
    </submittedName>
</protein>